<keyword evidence="3" id="KW-1185">Reference proteome</keyword>
<evidence type="ECO:0000256" key="1">
    <source>
        <dbReference type="SAM" id="Phobius"/>
    </source>
</evidence>
<proteinExistence type="predicted"/>
<protein>
    <submittedName>
        <fullName evidence="2">Uncharacterized protein</fullName>
    </submittedName>
</protein>
<dbReference type="RefSeq" id="WP_311592409.1">
    <property type="nucleotide sequence ID" value="NZ_JAVRHV010000001.1"/>
</dbReference>
<dbReference type="EMBL" id="JAVRHV010000001">
    <property type="protein sequence ID" value="MDT0552534.1"/>
    <property type="molecule type" value="Genomic_DNA"/>
</dbReference>
<evidence type="ECO:0000313" key="3">
    <source>
        <dbReference type="Proteomes" id="UP001252186"/>
    </source>
</evidence>
<reference evidence="2 3" key="1">
    <citation type="submission" date="2023-09" db="EMBL/GenBank/DDBJ databases">
        <authorList>
            <person name="Rey-Velasco X."/>
        </authorList>
    </citation>
    <scope>NUCLEOTIDE SEQUENCE [LARGE SCALE GENOMIC DNA]</scope>
    <source>
        <strain evidence="2 3">P050</strain>
    </source>
</reference>
<gene>
    <name evidence="2" type="ORF">RM519_04690</name>
</gene>
<keyword evidence="1" id="KW-0472">Membrane</keyword>
<feature type="transmembrane region" description="Helical" evidence="1">
    <location>
        <begin position="85"/>
        <end position="102"/>
    </location>
</feature>
<feature type="transmembrane region" description="Helical" evidence="1">
    <location>
        <begin position="21"/>
        <end position="41"/>
    </location>
</feature>
<organism evidence="2 3">
    <name type="scientific">Urechidicola vernalis</name>
    <dbReference type="NCBI Taxonomy" id="3075600"/>
    <lineage>
        <taxon>Bacteria</taxon>
        <taxon>Pseudomonadati</taxon>
        <taxon>Bacteroidota</taxon>
        <taxon>Flavobacteriia</taxon>
        <taxon>Flavobacteriales</taxon>
        <taxon>Flavobacteriaceae</taxon>
        <taxon>Urechidicola</taxon>
    </lineage>
</organism>
<feature type="transmembrane region" description="Helical" evidence="1">
    <location>
        <begin position="47"/>
        <end position="69"/>
    </location>
</feature>
<dbReference type="Proteomes" id="UP001252186">
    <property type="component" value="Unassembled WGS sequence"/>
</dbReference>
<keyword evidence="1" id="KW-1133">Transmembrane helix</keyword>
<name>A0ABU2Y2U7_9FLAO</name>
<keyword evidence="1" id="KW-0812">Transmembrane</keyword>
<evidence type="ECO:0000313" key="2">
    <source>
        <dbReference type="EMBL" id="MDT0552534.1"/>
    </source>
</evidence>
<accession>A0ABU2Y2U7</accession>
<comment type="caution">
    <text evidence="2">The sequence shown here is derived from an EMBL/GenBank/DDBJ whole genome shotgun (WGS) entry which is preliminary data.</text>
</comment>
<sequence length="720" mass="84008">MEQEIKSKKFDKKRVTKTLQFFAAYLVAAWTLLQFVDWVLIRYNISPYWVDLLLWIFIGIIPSLIIYLYNQERINNRVLKLREKIIFPVNIILILVITYFGFGNSDLGATTKTIAYTSEEGNQASAVITKEEFRTGFPIYNFEPKTKDSTKTWLEFGISILLQEDLLQNKNLDPKLSGIKNTVDKVNNAKIFNDFYVDGEFEFVDGNYTITTFIRNSKNAKIIAQETFNGNDVLNIIDNITVFVTGNFASNEFNTPTYLDLDVKEFASNSLKALEYYRNGDYENATKEDSTFALAYLQSAKKNLIFSVSKFEERNLADKAYKYRSKLPLQRRGETLIFKNLAYDAYEDAEELIKLQLQVDPNDQTYNYLLYTLYGRSRNLKAFFEHALNSYEKRPSINNGYNLNNAGLINEKYDEILKKLSKVELLLPANIVFSLQLKPQLFKGDIVAAENTLAKMKLLNPEDENLVKVYDKAITFLKNHKVTKDNLKKFEGEYRVNGSEQTSKLWVEKNTLLRYVSNQTITPMIMAGENTIVAGAPNNRRTWENTFLKDDKNKYYLYKNEENDFDNSYITYSWKVDKNIKKAEALFEAKKLDSAKIAYEIAIKANQKHYYLKDVLAHINYVKSIDSETLQNQFKDVVGNYGPRIFWVENGKLFYKREGFPKIEMLPITKDRYINMTKFENHFAFEYANGNVIESVVYRYDIEKEIWFKLENKGNIFKKD</sequence>